<proteinExistence type="predicted"/>
<dbReference type="AlphaFoldDB" id="A0A0F9UCB6"/>
<sequence>MEEQKFSVCNLAMDTVILKIAALKSKGVESILREIQMNDEDLTEGRIALELDDIYEYCVLKEPSDPDQPYMEKIVKAFMIELPNSDDYIKLYNWDI</sequence>
<name>A0A0F9UCB6_9ZZZZ</name>
<reference evidence="1" key="1">
    <citation type="journal article" date="2015" name="Nature">
        <title>Complex archaea that bridge the gap between prokaryotes and eukaryotes.</title>
        <authorList>
            <person name="Spang A."/>
            <person name="Saw J.H."/>
            <person name="Jorgensen S.L."/>
            <person name="Zaremba-Niedzwiedzka K."/>
            <person name="Martijn J."/>
            <person name="Lind A.E."/>
            <person name="van Eijk R."/>
            <person name="Schleper C."/>
            <person name="Guy L."/>
            <person name="Ettema T.J."/>
        </authorList>
    </citation>
    <scope>NUCLEOTIDE SEQUENCE</scope>
</reference>
<accession>A0A0F9UCB6</accession>
<comment type="caution">
    <text evidence="1">The sequence shown here is derived from an EMBL/GenBank/DDBJ whole genome shotgun (WGS) entry which is preliminary data.</text>
</comment>
<gene>
    <name evidence="1" type="ORF">LCGC14_0223930</name>
</gene>
<organism evidence="1">
    <name type="scientific">marine sediment metagenome</name>
    <dbReference type="NCBI Taxonomy" id="412755"/>
    <lineage>
        <taxon>unclassified sequences</taxon>
        <taxon>metagenomes</taxon>
        <taxon>ecological metagenomes</taxon>
    </lineage>
</organism>
<evidence type="ECO:0000313" key="1">
    <source>
        <dbReference type="EMBL" id="KKN90810.1"/>
    </source>
</evidence>
<dbReference type="EMBL" id="LAZR01000107">
    <property type="protein sequence ID" value="KKN90810.1"/>
    <property type="molecule type" value="Genomic_DNA"/>
</dbReference>
<protein>
    <submittedName>
        <fullName evidence="1">Uncharacterized protein</fullName>
    </submittedName>
</protein>